<organism evidence="2 5">
    <name type="scientific">Plasmodium ovale wallikeri</name>
    <dbReference type="NCBI Taxonomy" id="864142"/>
    <lineage>
        <taxon>Eukaryota</taxon>
        <taxon>Sar</taxon>
        <taxon>Alveolata</taxon>
        <taxon>Apicomplexa</taxon>
        <taxon>Aconoidasida</taxon>
        <taxon>Haemosporida</taxon>
        <taxon>Plasmodiidae</taxon>
        <taxon>Plasmodium</taxon>
        <taxon>Plasmodium (Plasmodium)</taxon>
    </lineage>
</organism>
<feature type="compositionally biased region" description="Acidic residues" evidence="1">
    <location>
        <begin position="115"/>
        <end position="134"/>
    </location>
</feature>
<feature type="compositionally biased region" description="Polar residues" evidence="1">
    <location>
        <begin position="67"/>
        <end position="85"/>
    </location>
</feature>
<sequence length="330" mass="37058">MGNTVPYSCYERWGKRTPDGPLIDYDPQMPNNGPLANLLENFNYESNEGADNYNAKADPGNNRENDLTSTHINTSSAHVNTGNNHSEGKNMNVVRNARRRPTYSPTARKVHVQTDDEEYGDGDDDEDGEDDEEEKMSTDNSGKHISAKDLKEEKIKQYRKTITKVVKIKTAIFHETVKVTCSKDGKMLEWYKGKADGDGKKKPIGSFALNKITSIRTKLAKQPGVLQKNYEHEIGGSDVHLNAEHTLKRRNMTYDKMENAQCCWSLRITPPPHALIFNTDIYASAYVHIGPAVCTYGGDPSTCGPPLRFTFAAWSSPLSRRFSSHNRINE</sequence>
<feature type="region of interest" description="Disordered" evidence="1">
    <location>
        <begin position="46"/>
        <end position="148"/>
    </location>
</feature>
<reference evidence="4 5" key="2">
    <citation type="submission" date="2016-05" db="EMBL/GenBank/DDBJ databases">
        <authorList>
            <person name="Naeem Raeece"/>
        </authorList>
    </citation>
    <scope>NUCLEOTIDE SEQUENCE [LARGE SCALE GENOMIC DNA]</scope>
</reference>
<evidence type="ECO:0000256" key="1">
    <source>
        <dbReference type="SAM" id="MobiDB-lite"/>
    </source>
</evidence>
<evidence type="ECO:0000313" key="2">
    <source>
        <dbReference type="EMBL" id="SBT32290.1"/>
    </source>
</evidence>
<dbReference type="AlphaFoldDB" id="A0A1A8YL67"/>
<dbReference type="EMBL" id="FLRE01000046">
    <property type="protein sequence ID" value="SBT32914.1"/>
    <property type="molecule type" value="Genomic_DNA"/>
</dbReference>
<accession>A0A1A8YL67</accession>
<evidence type="ECO:0000313" key="3">
    <source>
        <dbReference type="EMBL" id="SBT32914.1"/>
    </source>
</evidence>
<proteinExistence type="predicted"/>
<keyword evidence="5" id="KW-1185">Reference proteome</keyword>
<reference evidence="2" key="1">
    <citation type="submission" date="2016-05" db="EMBL/GenBank/DDBJ databases">
        <authorList>
            <person name="Lavstsen T."/>
            <person name="Jespersen J.S."/>
        </authorList>
    </citation>
    <scope>NUCLEOTIDE SEQUENCE [LARGE SCALE GENOMIC DNA]</scope>
</reference>
<gene>
    <name evidence="2" type="ORF">POVWA1_011320</name>
    <name evidence="3" type="ORF">POVWA2_012070</name>
</gene>
<dbReference type="EMBL" id="FLRD01000036">
    <property type="protein sequence ID" value="SBT32290.1"/>
    <property type="molecule type" value="Genomic_DNA"/>
</dbReference>
<evidence type="ECO:0000313" key="4">
    <source>
        <dbReference type="Proteomes" id="UP000078550"/>
    </source>
</evidence>
<protein>
    <submittedName>
        <fullName evidence="2">Uncharacterized protein</fullName>
    </submittedName>
</protein>
<dbReference type="Proteomes" id="UP000078555">
    <property type="component" value="Unassembled WGS sequence"/>
</dbReference>
<dbReference type="Proteomes" id="UP000078550">
    <property type="component" value="Unassembled WGS sequence"/>
</dbReference>
<name>A0A1A8YL67_PLAOA</name>
<evidence type="ECO:0000313" key="5">
    <source>
        <dbReference type="Proteomes" id="UP000078555"/>
    </source>
</evidence>